<proteinExistence type="predicted"/>
<evidence type="ECO:0000256" key="1">
    <source>
        <dbReference type="SAM" id="MobiDB-lite"/>
    </source>
</evidence>
<protein>
    <submittedName>
        <fullName evidence="2">Uncharacterized protein</fullName>
    </submittedName>
</protein>
<dbReference type="Proteomes" id="UP001642502">
    <property type="component" value="Unassembled WGS sequence"/>
</dbReference>
<comment type="caution">
    <text evidence="2">The sequence shown here is derived from an EMBL/GenBank/DDBJ whole genome shotgun (WGS) entry which is preliminary data.</text>
</comment>
<feature type="compositionally biased region" description="Basic residues" evidence="1">
    <location>
        <begin position="46"/>
        <end position="72"/>
    </location>
</feature>
<feature type="compositionally biased region" description="Basic and acidic residues" evidence="1">
    <location>
        <begin position="309"/>
        <end position="319"/>
    </location>
</feature>
<feature type="compositionally biased region" description="Low complexity" evidence="1">
    <location>
        <begin position="84"/>
        <end position="108"/>
    </location>
</feature>
<feature type="region of interest" description="Disordered" evidence="1">
    <location>
        <begin position="301"/>
        <end position="329"/>
    </location>
</feature>
<keyword evidence="3" id="KW-1185">Reference proteome</keyword>
<feature type="region of interest" description="Disordered" evidence="1">
    <location>
        <begin position="592"/>
        <end position="664"/>
    </location>
</feature>
<feature type="compositionally biased region" description="Basic and acidic residues" evidence="1">
    <location>
        <begin position="123"/>
        <end position="135"/>
    </location>
</feature>
<feature type="region of interest" description="Disordered" evidence="1">
    <location>
        <begin position="174"/>
        <end position="193"/>
    </location>
</feature>
<accession>A0ABP0D465</accession>
<evidence type="ECO:0000313" key="3">
    <source>
        <dbReference type="Proteomes" id="UP001642502"/>
    </source>
</evidence>
<feature type="compositionally biased region" description="Polar residues" evidence="1">
    <location>
        <begin position="73"/>
        <end position="83"/>
    </location>
</feature>
<sequence>MAAAPEKNALNAEQGNGRYARLAAQDAIHQLEPDQAEQGSHDRSPQLRHHLQSHQHRPPSRPRSRPQPHLHHTASQQPSTSGASDASSPTRTPSTSSSTLTQPSTFPSATSRARAIDGTLETPVHHDNTDARDPADNSLRGEPQAIGDTDINDGDDYDNLSAPDHVHFEQLHHYPSSQRHQLQQQEQAPHQQGSNCFLAASLSQPRSLLASPQLGLRSRVWRSGSTGAAREAVSQSRSRNHSHSGRASVEDKSSDPTHESARDDKANDDVAESVNSRALAWDQTCLRIAYLVGTMVTPSANASVGGGGEECRGEADGRPAETSAAGWNDSQTAVTNGAQAARYDTADSIAATHNIMPGLLDNLAEQCTKGWVGAKPIKKRRKIAQIMHWQNEVLAYLETVYCGCAEGSPIPVDSLLVTTAPAAAPASQSAAGSGADAASRCDYCVHPLMPKRPVVWVSDPKDNNDEDIFKKARRSQEGTGDSVRKAFKSIRGLVLNMKSKRTVSMPVTTHAAAITEGPSVPPPPGRTPSARPLASLAAVLPTAPTLNKVTSCRRAWSQWDDINSERLRNASEEMKALHFPQTAMYRVQVENPEVSPAPPPANRSSSGLPPAKEPAKESADVVCDGKGKKAAAGDGCDEADEDYDPNENSQSGRNKLQEVQARLRRAERLLRRSAAAAAQTAGS</sequence>
<dbReference type="EMBL" id="CAWUON010000002">
    <property type="protein sequence ID" value="CAK7263019.1"/>
    <property type="molecule type" value="Genomic_DNA"/>
</dbReference>
<feature type="compositionally biased region" description="Acidic residues" evidence="1">
    <location>
        <begin position="635"/>
        <end position="645"/>
    </location>
</feature>
<feature type="region of interest" description="Disordered" evidence="1">
    <location>
        <begin position="1"/>
        <end position="162"/>
    </location>
</feature>
<feature type="compositionally biased region" description="Basic and acidic residues" evidence="1">
    <location>
        <begin position="613"/>
        <end position="627"/>
    </location>
</feature>
<feature type="region of interest" description="Disordered" evidence="1">
    <location>
        <begin position="221"/>
        <end position="269"/>
    </location>
</feature>
<feature type="compositionally biased region" description="Basic and acidic residues" evidence="1">
    <location>
        <begin position="248"/>
        <end position="268"/>
    </location>
</feature>
<feature type="compositionally biased region" description="Low complexity" evidence="1">
    <location>
        <begin position="178"/>
        <end position="192"/>
    </location>
</feature>
<evidence type="ECO:0000313" key="2">
    <source>
        <dbReference type="EMBL" id="CAK7263019.1"/>
    </source>
</evidence>
<reference evidence="2 3" key="1">
    <citation type="submission" date="2024-01" db="EMBL/GenBank/DDBJ databases">
        <authorList>
            <person name="Allen C."/>
            <person name="Tagirdzhanova G."/>
        </authorList>
    </citation>
    <scope>NUCLEOTIDE SEQUENCE [LARGE SCALE GENOMIC DNA]</scope>
    <source>
        <strain evidence="2 3">CBS 119000</strain>
    </source>
</reference>
<organism evidence="2 3">
    <name type="scientific">Sporothrix epigloea</name>
    <dbReference type="NCBI Taxonomy" id="1892477"/>
    <lineage>
        <taxon>Eukaryota</taxon>
        <taxon>Fungi</taxon>
        <taxon>Dikarya</taxon>
        <taxon>Ascomycota</taxon>
        <taxon>Pezizomycotina</taxon>
        <taxon>Sordariomycetes</taxon>
        <taxon>Sordariomycetidae</taxon>
        <taxon>Ophiostomatales</taxon>
        <taxon>Ophiostomataceae</taxon>
        <taxon>Sporothrix</taxon>
    </lineage>
</organism>
<name>A0ABP0D465_9PEZI</name>
<gene>
    <name evidence="2" type="ORF">SEPCBS119000_000270</name>
</gene>